<dbReference type="SUPFAM" id="SSF53300">
    <property type="entry name" value="vWA-like"/>
    <property type="match status" value="1"/>
</dbReference>
<dbReference type="SMART" id="SM00327">
    <property type="entry name" value="VWA"/>
    <property type="match status" value="1"/>
</dbReference>
<dbReference type="RefSeq" id="WP_164651907.1">
    <property type="nucleotide sequence ID" value="NZ_JAAIJR010000003.1"/>
</dbReference>
<evidence type="ECO:0000256" key="1">
    <source>
        <dbReference type="ARBA" id="ARBA00004613"/>
    </source>
</evidence>
<keyword evidence="2" id="KW-0964">Secreted</keyword>
<sequence length="407" mass="43773">MKTPTKTTLAALSLMAITTGAVLYYPSIQSAESTRLPVAPILDPAPLPDVGQHPVIEAVFVLDTTGSMGGLIQAAKDKIWSIAATMAAAQPAPEIRMGLVAYRDRGDDYVTRVVDLSKDLDAVHSELMQFQAQGGGDGPESVNQALHDALHRIGWSQDSNVYRVIFLVGDAPAHMDYQDDVPYPQTLAEAKGRGIRVNAIQCGTQGDTRREWQQVAQLGAGSYFQVEQGGSAVAIATPYDKKLATLSAELDATRIYYGKREERAERREKLEAERVAKAAASPAALASRAGFVTSESGEASLLGDKELVDEVVSGRVDLAELPAEELPAPLVDLDAEAQQAVITETAHKRETLKGEIQALTKQRADYVNAQVEAKGGAEDSLDYKIFSAVREQAANKGLHYDKAVPVY</sequence>
<dbReference type="PANTHER" id="PTHR47763">
    <property type="entry name" value="ALPHA-PROTEIN KINASE VWKA"/>
    <property type="match status" value="1"/>
</dbReference>
<dbReference type="GO" id="GO:0005737">
    <property type="term" value="C:cytoplasm"/>
    <property type="evidence" value="ECO:0007669"/>
    <property type="project" value="TreeGrafter"/>
</dbReference>
<evidence type="ECO:0000256" key="2">
    <source>
        <dbReference type="ARBA" id="ARBA00022525"/>
    </source>
</evidence>
<name>A0A6P1DLU8_9GAMM</name>
<evidence type="ECO:0000313" key="6">
    <source>
        <dbReference type="EMBL" id="NEX19028.1"/>
    </source>
</evidence>
<protein>
    <submittedName>
        <fullName evidence="6">VWA domain-containing protein</fullName>
    </submittedName>
</protein>
<dbReference type="GO" id="GO:0004674">
    <property type="term" value="F:protein serine/threonine kinase activity"/>
    <property type="evidence" value="ECO:0007669"/>
    <property type="project" value="TreeGrafter"/>
</dbReference>
<dbReference type="InterPro" id="IPR002035">
    <property type="entry name" value="VWF_A"/>
</dbReference>
<dbReference type="InterPro" id="IPR056861">
    <property type="entry name" value="HMCN1-like_VWA"/>
</dbReference>
<keyword evidence="3" id="KW-0732">Signal</keyword>
<organism evidence="6 7">
    <name type="scientific">Thiorhodococcus mannitoliphagus</name>
    <dbReference type="NCBI Taxonomy" id="329406"/>
    <lineage>
        <taxon>Bacteria</taxon>
        <taxon>Pseudomonadati</taxon>
        <taxon>Pseudomonadota</taxon>
        <taxon>Gammaproteobacteria</taxon>
        <taxon>Chromatiales</taxon>
        <taxon>Chromatiaceae</taxon>
        <taxon>Thiorhodococcus</taxon>
    </lineage>
</organism>
<evidence type="ECO:0000256" key="4">
    <source>
        <dbReference type="SAM" id="Coils"/>
    </source>
</evidence>
<dbReference type="InterPro" id="IPR036465">
    <property type="entry name" value="vWFA_dom_sf"/>
</dbReference>
<evidence type="ECO:0000256" key="3">
    <source>
        <dbReference type="ARBA" id="ARBA00022729"/>
    </source>
</evidence>
<dbReference type="Pfam" id="PF25106">
    <property type="entry name" value="VWA_4"/>
    <property type="match status" value="1"/>
</dbReference>
<keyword evidence="4" id="KW-0175">Coiled coil</keyword>
<dbReference type="InterPro" id="IPR052969">
    <property type="entry name" value="Thr-specific_kinase-like"/>
</dbReference>
<evidence type="ECO:0000313" key="7">
    <source>
        <dbReference type="Proteomes" id="UP000471640"/>
    </source>
</evidence>
<gene>
    <name evidence="6" type="ORF">G3480_01635</name>
</gene>
<reference evidence="6 7" key="2">
    <citation type="submission" date="2020-02" db="EMBL/GenBank/DDBJ databases">
        <title>Genome sequences of Thiorhodococcus mannitoliphagus and Thiorhodococcus minor, purple sulfur photosynthetic bacteria in the gammaproteobacterial family, Chromatiaceae.</title>
        <authorList>
            <person name="Aviles F.A."/>
            <person name="Meyer T.E."/>
            <person name="Kyndt J.A."/>
        </authorList>
    </citation>
    <scope>NUCLEOTIDE SEQUENCE [LARGE SCALE GENOMIC DNA]</scope>
    <source>
        <strain evidence="6 7">DSM 18266</strain>
    </source>
</reference>
<feature type="coiled-coil region" evidence="4">
    <location>
        <begin position="342"/>
        <end position="369"/>
    </location>
</feature>
<accession>A0A6P1DLU8</accession>
<reference evidence="7" key="1">
    <citation type="journal article" date="2020" name="Microbiol. Resour. Announc.">
        <title>Draft Genome Sequences of Thiorhodococcus mannitoliphagus and Thiorhodococcus minor, Purple Sulfur Photosynthetic Bacteria in the Gammaproteobacterial Family Chromatiaceae.</title>
        <authorList>
            <person name="Aviles F.A."/>
            <person name="Meyer T.E."/>
            <person name="Kyndt J.A."/>
        </authorList>
    </citation>
    <scope>NUCLEOTIDE SEQUENCE [LARGE SCALE GENOMIC DNA]</scope>
    <source>
        <strain evidence="7">DSM 18266</strain>
    </source>
</reference>
<feature type="domain" description="VWFA" evidence="5">
    <location>
        <begin position="57"/>
        <end position="250"/>
    </location>
</feature>
<dbReference type="AlphaFoldDB" id="A0A6P1DLU8"/>
<comment type="caution">
    <text evidence="6">The sequence shown here is derived from an EMBL/GenBank/DDBJ whole genome shotgun (WGS) entry which is preliminary data.</text>
</comment>
<dbReference type="Gene3D" id="3.40.50.410">
    <property type="entry name" value="von Willebrand factor, type A domain"/>
    <property type="match status" value="1"/>
</dbReference>
<dbReference type="EMBL" id="JAAIJR010000003">
    <property type="protein sequence ID" value="NEX19028.1"/>
    <property type="molecule type" value="Genomic_DNA"/>
</dbReference>
<dbReference type="PANTHER" id="PTHR47763:SF1">
    <property type="entry name" value="DUF659 DOMAIN-CONTAINING PROTEIN"/>
    <property type="match status" value="1"/>
</dbReference>
<keyword evidence="7" id="KW-1185">Reference proteome</keyword>
<comment type="subcellular location">
    <subcellularLocation>
        <location evidence="1">Secreted</location>
    </subcellularLocation>
</comment>
<dbReference type="PROSITE" id="PS50234">
    <property type="entry name" value="VWFA"/>
    <property type="match status" value="1"/>
</dbReference>
<evidence type="ECO:0000259" key="5">
    <source>
        <dbReference type="PROSITE" id="PS50234"/>
    </source>
</evidence>
<proteinExistence type="predicted"/>
<dbReference type="CDD" id="cd00198">
    <property type="entry name" value="vWFA"/>
    <property type="match status" value="1"/>
</dbReference>
<dbReference type="Proteomes" id="UP000471640">
    <property type="component" value="Unassembled WGS sequence"/>
</dbReference>